<organism evidence="2 3">
    <name type="scientific">Peronospora destructor</name>
    <dbReference type="NCBI Taxonomy" id="86335"/>
    <lineage>
        <taxon>Eukaryota</taxon>
        <taxon>Sar</taxon>
        <taxon>Stramenopiles</taxon>
        <taxon>Oomycota</taxon>
        <taxon>Peronosporomycetes</taxon>
        <taxon>Peronosporales</taxon>
        <taxon>Peronosporaceae</taxon>
        <taxon>Peronospora</taxon>
    </lineage>
</organism>
<proteinExistence type="predicted"/>
<keyword evidence="1" id="KW-0812">Transmembrane</keyword>
<reference evidence="2" key="1">
    <citation type="submission" date="2022-12" db="EMBL/GenBank/DDBJ databases">
        <authorList>
            <person name="Webb A."/>
        </authorList>
    </citation>
    <scope>NUCLEOTIDE SEQUENCE</scope>
    <source>
        <strain evidence="2">Pd1</strain>
    </source>
</reference>
<dbReference type="AlphaFoldDB" id="A0AAV0SXY2"/>
<protein>
    <submittedName>
        <fullName evidence="2">Uncharacterized protein</fullName>
    </submittedName>
</protein>
<sequence length="236" mass="26118">MSNKVATLRRVFQMRWLNPLSPADILTITKTGAHVYLSFFRGVKDGTLISFTWNGVANVTRHREYSVTIEKGDSSSTTCDADDVKVTTPSSLDDTSSGSSSVAADATVKNCNQQRASILTVDGVETCVCVSDWTNPPECDRWPLWKWLVTIGGGVAALFSIIISVRALVRSHKKKQEKEEYQSNVIPMGAKSCDIESMRVTPDNTIQGTAMASYMYNPEADRTYEGARKEDREFTL</sequence>
<dbReference type="Proteomes" id="UP001162029">
    <property type="component" value="Unassembled WGS sequence"/>
</dbReference>
<keyword evidence="3" id="KW-1185">Reference proteome</keyword>
<feature type="transmembrane region" description="Helical" evidence="1">
    <location>
        <begin position="144"/>
        <end position="169"/>
    </location>
</feature>
<accession>A0AAV0SXY2</accession>
<dbReference type="EMBL" id="CANTFM010000034">
    <property type="protein sequence ID" value="CAI5709324.1"/>
    <property type="molecule type" value="Genomic_DNA"/>
</dbReference>
<keyword evidence="1" id="KW-1133">Transmembrane helix</keyword>
<comment type="caution">
    <text evidence="2">The sequence shown here is derived from an EMBL/GenBank/DDBJ whole genome shotgun (WGS) entry which is preliminary data.</text>
</comment>
<evidence type="ECO:0000313" key="2">
    <source>
        <dbReference type="EMBL" id="CAI5709324.1"/>
    </source>
</evidence>
<evidence type="ECO:0000256" key="1">
    <source>
        <dbReference type="SAM" id="Phobius"/>
    </source>
</evidence>
<keyword evidence="1" id="KW-0472">Membrane</keyword>
<evidence type="ECO:0000313" key="3">
    <source>
        <dbReference type="Proteomes" id="UP001162029"/>
    </source>
</evidence>
<name>A0AAV0SXY2_9STRA</name>
<gene>
    <name evidence="2" type="ORF">PDE001_LOCUS238</name>
</gene>